<gene>
    <name evidence="2" type="ORF">AAFC00_006543</name>
</gene>
<feature type="compositionally biased region" description="Polar residues" evidence="1">
    <location>
        <begin position="27"/>
        <end position="45"/>
    </location>
</feature>
<sequence>MSSSSQLQLPLHPSVAGDTPDAEAQKDSQGQQQVVAEAPPTTNADSDAVADRAIPRYTHDWLNKHALQSQPEASAVSQPGSPLLPSTNPLAAESIAASNSSASNLVIGQSLLVDSHENSEIDSALGSEDRDRLSSTASLNSTVLEYRFANGRRYHAFEDDAYHLPNDEQEIDRLDIQHLVWSLTLQKRLHIAPLTSNTLHDVLDVGTGVGNWAIEFADLHPQADVIGTDLSPIQPAWTPPNCSFLIDNAEDEWVYERQFDFVHSRMLLMGMHDWPRYFRQAWKHLRPGGWIEVQEVQFPVAFADDDSVPPDSPLLVWSQRVREAAAKAGIDTMCSTQFKSQLQRQGFVNIKEKWPKWALGPWPRGHQEKEIGVYTLENTKQFVSAIALKLWTKYLDWSPEAVEMFLVEVRKDLDDRKKHYYWQMAILAAQKPPTAST</sequence>
<reference evidence="2 3" key="1">
    <citation type="submission" date="2024-07" db="EMBL/GenBank/DDBJ databases">
        <title>Draft sequence of the Neodothiora populina.</title>
        <authorList>
            <person name="Drown D.D."/>
            <person name="Schuette U.S."/>
            <person name="Buechlein A.B."/>
            <person name="Rusch D.R."/>
            <person name="Winton L.W."/>
            <person name="Adams G.A."/>
        </authorList>
    </citation>
    <scope>NUCLEOTIDE SEQUENCE [LARGE SCALE GENOMIC DNA]</scope>
    <source>
        <strain evidence="2 3">CPC 39397</strain>
    </source>
</reference>
<evidence type="ECO:0000313" key="2">
    <source>
        <dbReference type="EMBL" id="KAL1303102.1"/>
    </source>
</evidence>
<dbReference type="Proteomes" id="UP001562354">
    <property type="component" value="Unassembled WGS sequence"/>
</dbReference>
<dbReference type="Pfam" id="PF13489">
    <property type="entry name" value="Methyltransf_23"/>
    <property type="match status" value="1"/>
</dbReference>
<comment type="caution">
    <text evidence="2">The sequence shown here is derived from an EMBL/GenBank/DDBJ whole genome shotgun (WGS) entry which is preliminary data.</text>
</comment>
<dbReference type="GeneID" id="95980242"/>
<dbReference type="EMBL" id="JBFMKM010000010">
    <property type="protein sequence ID" value="KAL1303102.1"/>
    <property type="molecule type" value="Genomic_DNA"/>
</dbReference>
<dbReference type="PANTHER" id="PTHR43591:SF10">
    <property type="entry name" value="ABC TRANSMEMBRANE TYPE-1 DOMAIN-CONTAINING PROTEIN-RELATED"/>
    <property type="match status" value="1"/>
</dbReference>
<dbReference type="RefSeq" id="XP_069199377.1">
    <property type="nucleotide sequence ID" value="XM_069346510.1"/>
</dbReference>
<dbReference type="PANTHER" id="PTHR43591">
    <property type="entry name" value="METHYLTRANSFERASE"/>
    <property type="match status" value="1"/>
</dbReference>
<evidence type="ECO:0000256" key="1">
    <source>
        <dbReference type="SAM" id="MobiDB-lite"/>
    </source>
</evidence>
<protein>
    <recommendedName>
        <fullName evidence="4">S-adenosyl-L-methionine-dependent methyltransferase</fullName>
    </recommendedName>
</protein>
<feature type="region of interest" description="Disordered" evidence="1">
    <location>
        <begin position="1"/>
        <end position="49"/>
    </location>
</feature>
<evidence type="ECO:0000313" key="3">
    <source>
        <dbReference type="Proteomes" id="UP001562354"/>
    </source>
</evidence>
<evidence type="ECO:0008006" key="4">
    <source>
        <dbReference type="Google" id="ProtNLM"/>
    </source>
</evidence>
<name>A0ABR3PAC8_9PEZI</name>
<feature type="compositionally biased region" description="Low complexity" evidence="1">
    <location>
        <begin position="1"/>
        <end position="14"/>
    </location>
</feature>
<keyword evidence="3" id="KW-1185">Reference proteome</keyword>
<organism evidence="2 3">
    <name type="scientific">Neodothiora populina</name>
    <dbReference type="NCBI Taxonomy" id="2781224"/>
    <lineage>
        <taxon>Eukaryota</taxon>
        <taxon>Fungi</taxon>
        <taxon>Dikarya</taxon>
        <taxon>Ascomycota</taxon>
        <taxon>Pezizomycotina</taxon>
        <taxon>Dothideomycetes</taxon>
        <taxon>Dothideomycetidae</taxon>
        <taxon>Dothideales</taxon>
        <taxon>Dothioraceae</taxon>
        <taxon>Neodothiora</taxon>
    </lineage>
</organism>
<dbReference type="CDD" id="cd02440">
    <property type="entry name" value="AdoMet_MTases"/>
    <property type="match status" value="1"/>
</dbReference>
<proteinExistence type="predicted"/>
<dbReference type="SUPFAM" id="SSF53335">
    <property type="entry name" value="S-adenosyl-L-methionine-dependent methyltransferases"/>
    <property type="match status" value="1"/>
</dbReference>
<dbReference type="Gene3D" id="3.40.50.150">
    <property type="entry name" value="Vaccinia Virus protein VP39"/>
    <property type="match status" value="1"/>
</dbReference>
<accession>A0ABR3PAC8</accession>
<dbReference type="InterPro" id="IPR029063">
    <property type="entry name" value="SAM-dependent_MTases_sf"/>
</dbReference>